<comment type="subcellular location">
    <subcellularLocation>
        <location evidence="1">Nucleus</location>
    </subcellularLocation>
</comment>
<name>A0A1U7WHT6_NICSY</name>
<evidence type="ECO:0000256" key="4">
    <source>
        <dbReference type="ARBA" id="ARBA00023242"/>
    </source>
</evidence>
<feature type="compositionally biased region" description="Basic and acidic residues" evidence="5">
    <location>
        <begin position="1"/>
        <end position="11"/>
    </location>
</feature>
<dbReference type="Pfam" id="PF23284">
    <property type="entry name" value="KOW2_Spt5"/>
    <property type="match status" value="1"/>
</dbReference>
<dbReference type="PANTHER" id="PTHR11125">
    <property type="entry name" value="SUPPRESSOR OF TY 5"/>
    <property type="match status" value="1"/>
</dbReference>
<keyword evidence="8" id="KW-1185">Reference proteome</keyword>
<dbReference type="Gene3D" id="2.30.30.30">
    <property type="match status" value="3"/>
</dbReference>
<dbReference type="Pfam" id="PF03439">
    <property type="entry name" value="Spt5-NGN"/>
    <property type="match status" value="1"/>
</dbReference>
<organism evidence="8 9">
    <name type="scientific">Nicotiana sylvestris</name>
    <name type="common">Wood tobacco</name>
    <name type="synonym">South American tobacco</name>
    <dbReference type="NCBI Taxonomy" id="4096"/>
    <lineage>
        <taxon>Eukaryota</taxon>
        <taxon>Viridiplantae</taxon>
        <taxon>Streptophyta</taxon>
        <taxon>Embryophyta</taxon>
        <taxon>Tracheophyta</taxon>
        <taxon>Spermatophyta</taxon>
        <taxon>Magnoliopsida</taxon>
        <taxon>eudicotyledons</taxon>
        <taxon>Gunneridae</taxon>
        <taxon>Pentapetalae</taxon>
        <taxon>asterids</taxon>
        <taxon>lamiids</taxon>
        <taxon>Solanales</taxon>
        <taxon>Solanaceae</taxon>
        <taxon>Nicotianoideae</taxon>
        <taxon>Nicotianeae</taxon>
        <taxon>Nicotiana</taxon>
    </lineage>
</organism>
<dbReference type="SMART" id="SM00738">
    <property type="entry name" value="NGN"/>
    <property type="match status" value="1"/>
</dbReference>
<dbReference type="CDD" id="cd06085">
    <property type="entry name" value="KOW_Spt5_5"/>
    <property type="match status" value="1"/>
</dbReference>
<dbReference type="eggNOG" id="KOG1999">
    <property type="taxonomic scope" value="Eukaryota"/>
</dbReference>
<keyword evidence="9 10" id="KW-0251">Elongation factor</keyword>
<feature type="domain" description="KOW" evidence="7">
    <location>
        <begin position="458"/>
        <end position="485"/>
    </location>
</feature>
<comment type="similarity">
    <text evidence="2">Belongs to the SPT5 family.</text>
</comment>
<dbReference type="PANTHER" id="PTHR11125:SF7">
    <property type="entry name" value="TRANSCRIPTION ELONGATION FACTOR SPT5"/>
    <property type="match status" value="1"/>
</dbReference>
<feature type="domain" description="NusG-like N-terminal" evidence="6">
    <location>
        <begin position="163"/>
        <end position="249"/>
    </location>
</feature>
<dbReference type="Pfam" id="PF23291">
    <property type="entry name" value="KOW4_SPT5"/>
    <property type="match status" value="1"/>
</dbReference>
<reference evidence="9 10" key="2">
    <citation type="submission" date="2025-04" db="UniProtKB">
        <authorList>
            <consortium name="RefSeq"/>
        </authorList>
    </citation>
    <scope>IDENTIFICATION</scope>
    <source>
        <tissue evidence="9 10">Leaf</tissue>
    </source>
</reference>
<dbReference type="InterPro" id="IPR005824">
    <property type="entry name" value="KOW"/>
</dbReference>
<keyword evidence="3" id="KW-0804">Transcription</keyword>
<dbReference type="CDD" id="cd06083">
    <property type="entry name" value="KOW_Spt5_3"/>
    <property type="match status" value="1"/>
</dbReference>
<reference evidence="8" key="1">
    <citation type="journal article" date="2013" name="Genome Biol.">
        <title>Reference genomes and transcriptomes of Nicotiana sylvestris and Nicotiana tomentosiformis.</title>
        <authorList>
            <person name="Sierro N."/>
            <person name="Battey J.N."/>
            <person name="Ouadi S."/>
            <person name="Bovet L."/>
            <person name="Goepfert S."/>
            <person name="Bakaher N."/>
            <person name="Peitsch M.C."/>
            <person name="Ivanov N.V."/>
        </authorList>
    </citation>
    <scope>NUCLEOTIDE SEQUENCE [LARGE SCALE GENOMIC DNA]</scope>
</reference>
<dbReference type="InterPro" id="IPR022581">
    <property type="entry name" value="Spt5_N"/>
</dbReference>
<dbReference type="RefSeq" id="XP_009778209.1">
    <property type="nucleotide sequence ID" value="XM_009779907.1"/>
</dbReference>
<dbReference type="Pfam" id="PF23037">
    <property type="entry name" value="KOWx_SPT5"/>
    <property type="match status" value="1"/>
</dbReference>
<dbReference type="InterPro" id="IPR039385">
    <property type="entry name" value="NGN_Euk"/>
</dbReference>
<evidence type="ECO:0000313" key="9">
    <source>
        <dbReference type="RefSeq" id="XP_009778208.1"/>
    </source>
</evidence>
<dbReference type="GO" id="GO:0032784">
    <property type="term" value="P:regulation of DNA-templated transcription elongation"/>
    <property type="evidence" value="ECO:0007669"/>
    <property type="project" value="InterPro"/>
</dbReference>
<dbReference type="RefSeq" id="XP_009778208.1">
    <property type="nucleotide sequence ID" value="XM_009779906.1"/>
</dbReference>
<evidence type="ECO:0000313" key="10">
    <source>
        <dbReference type="RefSeq" id="XP_009778209.1"/>
    </source>
</evidence>
<dbReference type="GO" id="GO:0006368">
    <property type="term" value="P:transcription elongation by RNA polymerase II"/>
    <property type="evidence" value="ECO:0007669"/>
    <property type="project" value="TreeGrafter"/>
</dbReference>
<dbReference type="SMART" id="SM00739">
    <property type="entry name" value="KOW"/>
    <property type="match status" value="5"/>
</dbReference>
<feature type="region of interest" description="Disordered" evidence="5">
    <location>
        <begin position="1"/>
        <end position="106"/>
    </location>
</feature>
<dbReference type="KEGG" id="nsy:104227628"/>
<evidence type="ECO:0000313" key="8">
    <source>
        <dbReference type="Proteomes" id="UP000189701"/>
    </source>
</evidence>
<dbReference type="InterPro" id="IPR041976">
    <property type="entry name" value="KOW_Spt5_3"/>
</dbReference>
<keyword evidence="9 10" id="KW-0648">Protein biosynthesis</keyword>
<evidence type="ECO:0000259" key="6">
    <source>
        <dbReference type="SMART" id="SM00738"/>
    </source>
</evidence>
<dbReference type="CDD" id="cd06082">
    <property type="entry name" value="KOW_Spt5_2"/>
    <property type="match status" value="1"/>
</dbReference>
<feature type="domain" description="KOW" evidence="7">
    <location>
        <begin position="582"/>
        <end position="609"/>
    </location>
</feature>
<dbReference type="GO" id="GO:0003729">
    <property type="term" value="F:mRNA binding"/>
    <property type="evidence" value="ECO:0007669"/>
    <property type="project" value="TreeGrafter"/>
</dbReference>
<gene>
    <name evidence="9 10" type="primary">LOC104227628</name>
</gene>
<dbReference type="STRING" id="4096.A0A1U7WHT6"/>
<dbReference type="InterPro" id="IPR041975">
    <property type="entry name" value="KOW_Spt5_2"/>
</dbReference>
<evidence type="ECO:0000259" key="7">
    <source>
        <dbReference type="SMART" id="SM00739"/>
    </source>
</evidence>
<feature type="region of interest" description="Disordered" evidence="5">
    <location>
        <begin position="812"/>
        <end position="831"/>
    </location>
</feature>
<dbReference type="Gene3D" id="3.30.70.940">
    <property type="entry name" value="NusG, N-terminal domain"/>
    <property type="match status" value="1"/>
</dbReference>
<dbReference type="InterPro" id="IPR041978">
    <property type="entry name" value="KOW_Spt5_5"/>
</dbReference>
<dbReference type="InterPro" id="IPR014722">
    <property type="entry name" value="Rib_uL2_dom2"/>
</dbReference>
<feature type="domain" description="KOW" evidence="7">
    <location>
        <begin position="405"/>
        <end position="432"/>
    </location>
</feature>
<dbReference type="GO" id="GO:0003746">
    <property type="term" value="F:translation elongation factor activity"/>
    <property type="evidence" value="ECO:0007669"/>
    <property type="project" value="UniProtKB-KW"/>
</dbReference>
<evidence type="ECO:0000256" key="5">
    <source>
        <dbReference type="SAM" id="MobiDB-lite"/>
    </source>
</evidence>
<dbReference type="GO" id="GO:0032044">
    <property type="term" value="C:DSIF complex"/>
    <property type="evidence" value="ECO:0007669"/>
    <property type="project" value="TreeGrafter"/>
</dbReference>
<dbReference type="InterPro" id="IPR008991">
    <property type="entry name" value="Translation_prot_SH3-like_sf"/>
</dbReference>
<evidence type="ECO:0000256" key="1">
    <source>
        <dbReference type="ARBA" id="ARBA00004123"/>
    </source>
</evidence>
<dbReference type="GO" id="GO:0006357">
    <property type="term" value="P:regulation of transcription by RNA polymerase II"/>
    <property type="evidence" value="ECO:0007669"/>
    <property type="project" value="InterPro"/>
</dbReference>
<dbReference type="AlphaFoldDB" id="A0A1U7WHT6"/>
<evidence type="ECO:0000256" key="2">
    <source>
        <dbReference type="ARBA" id="ARBA00006956"/>
    </source>
</evidence>
<dbReference type="Pfam" id="PF11942">
    <property type="entry name" value="Spt5_N"/>
    <property type="match status" value="1"/>
</dbReference>
<dbReference type="FunFam" id="3.30.70.940:FF:000007">
    <property type="entry name" value="Transcription elongation factor SPT5"/>
    <property type="match status" value="1"/>
</dbReference>
<dbReference type="InterPro" id="IPR041973">
    <property type="entry name" value="KOW_Spt5_1"/>
</dbReference>
<dbReference type="CDD" id="cd06084">
    <property type="entry name" value="KOW_Spt5_4"/>
    <property type="match status" value="1"/>
</dbReference>
<feature type="compositionally biased region" description="Acidic residues" evidence="5">
    <location>
        <begin position="39"/>
        <end position="52"/>
    </location>
</feature>
<dbReference type="InterPro" id="IPR039659">
    <property type="entry name" value="SPT5"/>
</dbReference>
<protein>
    <submittedName>
        <fullName evidence="9 10">Transcription elongation factor SPT5 homolog 1</fullName>
    </submittedName>
</protein>
<dbReference type="InterPro" id="IPR005100">
    <property type="entry name" value="NGN-domain"/>
</dbReference>
<feature type="compositionally biased region" description="Acidic residues" evidence="5">
    <location>
        <begin position="72"/>
        <end position="94"/>
    </location>
</feature>
<feature type="region of interest" description="Disordered" evidence="5">
    <location>
        <begin position="752"/>
        <end position="771"/>
    </location>
</feature>
<proteinExistence type="inferred from homology"/>
<dbReference type="GeneID" id="104227628"/>
<dbReference type="SUPFAM" id="SSF50104">
    <property type="entry name" value="Translation proteins SH3-like domain"/>
    <property type="match status" value="2"/>
</dbReference>
<dbReference type="Pfam" id="PF23042">
    <property type="entry name" value="KOW1_SPT5"/>
    <property type="match status" value="1"/>
</dbReference>
<feature type="domain" description="KOW" evidence="7">
    <location>
        <begin position="689"/>
        <end position="716"/>
    </location>
</feature>
<dbReference type="Pfam" id="PF23290">
    <property type="entry name" value="KOW5_SPT5"/>
    <property type="match status" value="1"/>
</dbReference>
<evidence type="ECO:0000256" key="3">
    <source>
        <dbReference type="ARBA" id="ARBA00023163"/>
    </source>
</evidence>
<keyword evidence="4" id="KW-0539">Nucleus</keyword>
<dbReference type="InterPro" id="IPR057936">
    <property type="entry name" value="KOWx_Spt5"/>
</dbReference>
<feature type="domain" description="KOW" evidence="7">
    <location>
        <begin position="254"/>
        <end position="281"/>
    </location>
</feature>
<dbReference type="InterPro" id="IPR041977">
    <property type="entry name" value="KOW_Spt5_4"/>
</dbReference>
<dbReference type="CDD" id="cd09888">
    <property type="entry name" value="NGN_Euk"/>
    <property type="match status" value="1"/>
</dbReference>
<sequence>MPRRRDCNDDAVHEEEEEEEEEEEDESYRRRKRRRSDFIDDLAEEDDGDDDNGGTGGSGRRRPRRRTASEFFDLEAAVDTDDDEEEEDGEDDFIVDGGAEIPDEDGGRREYRHRLLPQEDQEEDLEELTRSIKQRYARSAHVEYDEEATDHVEQQALLPSVRDPKLWMVKCESGHERKVAGRLMQEAINRGSELQIRSVVALDHLQNYIYIEACKEAHVREACKGIHNIYAANIKLVPIKEMTDVLTVECEAVDIARGTWVRMKRGTYKGDLAMVVHVNDMDQRVIVKLIPRVDLHALANKEGREVPKKKAVIPPPRLMNIDEARKMKIFVERKQDTRTGDYFDNIGSMSFRDGFLYKTVALKSTRTQNIRPTFDELEKFRQLDEGGNGDVASLSTFFANRKKVRFMKGDHVIVVKGELSNMKGHVEKVEEDIVHIRLDQKDLAVETLAFSDKELCKYFEKGNHVKVISGLYEGATGMVESVEGHVVNIISDITKERLQVLADKVVQSSEVTSDLTRIGEYELHDLVKLDNENFGVIIRVHSEAFQVLKGMPGRPEVALVGLREIKEKVEKKGNAQDRFKNQFAVKDMVKVIEGPYKGKQGPVKHIFRGIVFIHDRHHLEHAGFICAKSQSCELIGGSGENCDRNGKPFSSRLVPLRTPSRAPQSPMRSSGGGPAMSYGGRQRGGRGDDALVGADVKIRLGPFKGCKGRVVAIQGTSVRVELEAQMKVVSVDRNHIADNDSVSTAFREPYRHGLGSETPSHPSRTPLHPSMTPIRDHGATPIHDGMRTPMVDRAWNPMSPPRYNWEVGNAASWGSSPEYQLSSPRSTAYQE</sequence>
<dbReference type="Proteomes" id="UP000189701">
    <property type="component" value="Unplaced"/>
</dbReference>
<feature type="region of interest" description="Disordered" evidence="5">
    <location>
        <begin position="646"/>
        <end position="687"/>
    </location>
</feature>
<dbReference type="InterPro" id="IPR006645">
    <property type="entry name" value="NGN-like_dom"/>
</dbReference>
<dbReference type="InterPro" id="IPR036735">
    <property type="entry name" value="NGN_dom_sf"/>
</dbReference>
<dbReference type="CDD" id="cd06081">
    <property type="entry name" value="KOW_Spt5_1"/>
    <property type="match status" value="1"/>
</dbReference>
<accession>A0A1U7WHT6</accession>
<feature type="compositionally biased region" description="Acidic residues" evidence="5">
    <location>
        <begin position="12"/>
        <end position="26"/>
    </location>
</feature>